<evidence type="ECO:0000313" key="2">
    <source>
        <dbReference type="EMBL" id="XAY04357.1"/>
    </source>
</evidence>
<dbReference type="PANTHER" id="PTHR33490:SF3">
    <property type="entry name" value="CONSERVED INTEGRAL MEMBRANE PROTEIN"/>
    <property type="match status" value="1"/>
</dbReference>
<dbReference type="Pfam" id="PF01841">
    <property type="entry name" value="Transglut_core"/>
    <property type="match status" value="1"/>
</dbReference>
<dbReference type="AlphaFoldDB" id="A0AAU7ARR5"/>
<sequence>MPADAPHSLPPTDADLAATPTFDFDDAAVAAFARDAVAGATDEVDRARRIFVAVREAVRYSPYTSNYDRSEFVASTALASSENWCVPKAILLTASARAVGIPARLGFADVRNHLSSERLTAMMGTDLFVYHGYSALFVDGAWRKTSPAFNAALCERFGTPALDFDGRTDALMHAYDGAGRRHMEYVTDHGTYNEMPYDEMLAAWAEHYDMDRLLAGPADDTTFDDAPAAG</sequence>
<dbReference type="SUPFAM" id="SSF54001">
    <property type="entry name" value="Cysteine proteinases"/>
    <property type="match status" value="1"/>
</dbReference>
<name>A0AAU7ARR5_9ACTN</name>
<accession>A0AAU7ARR5</accession>
<dbReference type="RefSeq" id="WP_354700897.1">
    <property type="nucleotide sequence ID" value="NZ_CP114014.1"/>
</dbReference>
<feature type="domain" description="Transglutaminase-like" evidence="1">
    <location>
        <begin position="31"/>
        <end position="141"/>
    </location>
</feature>
<proteinExistence type="predicted"/>
<dbReference type="PANTHER" id="PTHR33490">
    <property type="entry name" value="BLR5614 PROTEIN-RELATED"/>
    <property type="match status" value="1"/>
</dbReference>
<evidence type="ECO:0000259" key="1">
    <source>
        <dbReference type="Pfam" id="PF01841"/>
    </source>
</evidence>
<dbReference type="InterPro" id="IPR038765">
    <property type="entry name" value="Papain-like_cys_pep_sf"/>
</dbReference>
<dbReference type="KEGG" id="parq:DSM112329_01190"/>
<gene>
    <name evidence="2" type="ORF">DSM112329_01190</name>
</gene>
<dbReference type="EMBL" id="CP114014">
    <property type="protein sequence ID" value="XAY04357.1"/>
    <property type="molecule type" value="Genomic_DNA"/>
</dbReference>
<dbReference type="Gene3D" id="3.10.620.30">
    <property type="match status" value="1"/>
</dbReference>
<organism evidence="2">
    <name type="scientific">Paraconexibacter sp. AEG42_29</name>
    <dbReference type="NCBI Taxonomy" id="2997339"/>
    <lineage>
        <taxon>Bacteria</taxon>
        <taxon>Bacillati</taxon>
        <taxon>Actinomycetota</taxon>
        <taxon>Thermoleophilia</taxon>
        <taxon>Solirubrobacterales</taxon>
        <taxon>Paraconexibacteraceae</taxon>
        <taxon>Paraconexibacter</taxon>
    </lineage>
</organism>
<dbReference type="InterPro" id="IPR002931">
    <property type="entry name" value="Transglutaminase-like"/>
</dbReference>
<reference evidence="2" key="1">
    <citation type="submission" date="2022-12" db="EMBL/GenBank/DDBJ databases">
        <title>Paraconexibacter alkalitolerans sp. nov. and Baekduia alba sp. nov., isolated from soil and emended description of the genera Paraconexibacter (Chun et al., 2020) and Baekduia (An et al., 2020).</title>
        <authorList>
            <person name="Vieira S."/>
            <person name="Huber K.J."/>
            <person name="Geppert A."/>
            <person name="Wolf J."/>
            <person name="Neumann-Schaal M."/>
            <person name="Muesken M."/>
            <person name="Overmann J."/>
        </authorList>
    </citation>
    <scope>NUCLEOTIDE SEQUENCE</scope>
    <source>
        <strain evidence="2">AEG42_29</strain>
    </source>
</reference>
<protein>
    <recommendedName>
        <fullName evidence="1">Transglutaminase-like domain-containing protein</fullName>
    </recommendedName>
</protein>